<dbReference type="SUPFAM" id="SSF52540">
    <property type="entry name" value="P-loop containing nucleoside triphosphate hydrolases"/>
    <property type="match status" value="2"/>
</dbReference>
<feature type="region of interest" description="Disordered" evidence="6">
    <location>
        <begin position="812"/>
        <end position="980"/>
    </location>
</feature>
<proteinExistence type="predicted"/>
<dbReference type="GO" id="GO:0003677">
    <property type="term" value="F:DNA binding"/>
    <property type="evidence" value="ECO:0007669"/>
    <property type="project" value="TreeGrafter"/>
</dbReference>
<feature type="compositionally biased region" description="Basic and acidic residues" evidence="6">
    <location>
        <begin position="845"/>
        <end position="858"/>
    </location>
</feature>
<name>A0A1I8AT61_9BILA</name>
<feature type="compositionally biased region" description="Polar residues" evidence="6">
    <location>
        <begin position="600"/>
        <end position="621"/>
    </location>
</feature>
<dbReference type="Gene3D" id="3.40.50.10810">
    <property type="entry name" value="Tandem AAA-ATPase domain"/>
    <property type="match status" value="1"/>
</dbReference>
<dbReference type="GO" id="GO:0000785">
    <property type="term" value="C:chromatin"/>
    <property type="evidence" value="ECO:0007669"/>
    <property type="project" value="TreeGrafter"/>
</dbReference>
<feature type="region of interest" description="Disordered" evidence="6">
    <location>
        <begin position="473"/>
        <end position="777"/>
    </location>
</feature>
<feature type="compositionally biased region" description="Polar residues" evidence="6">
    <location>
        <begin position="670"/>
        <end position="681"/>
    </location>
</feature>
<dbReference type="SUPFAM" id="SSF54160">
    <property type="entry name" value="Chromo domain-like"/>
    <property type="match status" value="2"/>
</dbReference>
<feature type="compositionally biased region" description="Pro residues" evidence="6">
    <location>
        <begin position="74"/>
        <end position="88"/>
    </location>
</feature>
<dbReference type="PROSITE" id="PS50013">
    <property type="entry name" value="CHROMO_2"/>
    <property type="match status" value="1"/>
</dbReference>
<feature type="region of interest" description="Disordered" evidence="6">
    <location>
        <begin position="360"/>
        <end position="439"/>
    </location>
</feature>
<feature type="domain" description="Chromo" evidence="7">
    <location>
        <begin position="1038"/>
        <end position="1097"/>
    </location>
</feature>
<organism evidence="9 10">
    <name type="scientific">Steinernema glaseri</name>
    <dbReference type="NCBI Taxonomy" id="37863"/>
    <lineage>
        <taxon>Eukaryota</taxon>
        <taxon>Metazoa</taxon>
        <taxon>Ecdysozoa</taxon>
        <taxon>Nematoda</taxon>
        <taxon>Chromadorea</taxon>
        <taxon>Rhabditida</taxon>
        <taxon>Tylenchina</taxon>
        <taxon>Panagrolaimomorpha</taxon>
        <taxon>Strongyloidoidea</taxon>
        <taxon>Steinernematidae</taxon>
        <taxon>Steinernema</taxon>
    </lineage>
</organism>
<feature type="coiled-coil region" evidence="5">
    <location>
        <begin position="304"/>
        <end position="331"/>
    </location>
</feature>
<dbReference type="GO" id="GO:0005524">
    <property type="term" value="F:ATP binding"/>
    <property type="evidence" value="ECO:0007669"/>
    <property type="project" value="UniProtKB-KW"/>
</dbReference>
<dbReference type="InterPro" id="IPR038718">
    <property type="entry name" value="SNF2-like_sf"/>
</dbReference>
<protein>
    <submittedName>
        <fullName evidence="10">Chromo domain-containing protein</fullName>
    </submittedName>
</protein>
<keyword evidence="3" id="KW-0067">ATP-binding</keyword>
<dbReference type="GO" id="GO:0140658">
    <property type="term" value="F:ATP-dependent chromatin remodeler activity"/>
    <property type="evidence" value="ECO:0007669"/>
    <property type="project" value="TreeGrafter"/>
</dbReference>
<dbReference type="GO" id="GO:0010468">
    <property type="term" value="P:regulation of gene expression"/>
    <property type="evidence" value="ECO:0007669"/>
    <property type="project" value="TreeGrafter"/>
</dbReference>
<reference evidence="10" key="1">
    <citation type="submission" date="2016-11" db="UniProtKB">
        <authorList>
            <consortium name="WormBaseParasite"/>
        </authorList>
    </citation>
    <scope>IDENTIFICATION</scope>
</reference>
<dbReference type="InterPro" id="IPR016197">
    <property type="entry name" value="Chromo-like_dom_sf"/>
</dbReference>
<feature type="compositionally biased region" description="Basic residues" evidence="6">
    <location>
        <begin position="813"/>
        <end position="822"/>
    </location>
</feature>
<feature type="compositionally biased region" description="Low complexity" evidence="6">
    <location>
        <begin position="643"/>
        <end position="656"/>
    </location>
</feature>
<dbReference type="PANTHER" id="PTHR45623:SF11">
    <property type="entry name" value="KISMET, ISOFORM C"/>
    <property type="match status" value="1"/>
</dbReference>
<feature type="compositionally biased region" description="Low complexity" evidence="6">
    <location>
        <begin position="42"/>
        <end position="73"/>
    </location>
</feature>
<comment type="subcellular location">
    <subcellularLocation>
        <location evidence="1">Nucleus</location>
    </subcellularLocation>
</comment>
<dbReference type="Proteomes" id="UP000095287">
    <property type="component" value="Unplaced"/>
</dbReference>
<dbReference type="CDD" id="cd17995">
    <property type="entry name" value="DEXHc_CHD6_7_8_9"/>
    <property type="match status" value="1"/>
</dbReference>
<dbReference type="WBParaSite" id="L893_g8621.t1">
    <property type="protein sequence ID" value="L893_g8621.t1"/>
    <property type="gene ID" value="L893_g8621"/>
</dbReference>
<keyword evidence="2" id="KW-0547">Nucleotide-binding</keyword>
<dbReference type="Gene3D" id="2.40.50.40">
    <property type="match status" value="2"/>
</dbReference>
<evidence type="ECO:0000259" key="7">
    <source>
        <dbReference type="PROSITE" id="PS50013"/>
    </source>
</evidence>
<feature type="compositionally biased region" description="Low complexity" evidence="6">
    <location>
        <begin position="952"/>
        <end position="972"/>
    </location>
</feature>
<dbReference type="SMART" id="SM00298">
    <property type="entry name" value="CHROMO"/>
    <property type="match status" value="2"/>
</dbReference>
<dbReference type="Pfam" id="PF00385">
    <property type="entry name" value="Chromo"/>
    <property type="match status" value="1"/>
</dbReference>
<dbReference type="GO" id="GO:0003682">
    <property type="term" value="F:chromatin binding"/>
    <property type="evidence" value="ECO:0007669"/>
    <property type="project" value="TreeGrafter"/>
</dbReference>
<evidence type="ECO:0000313" key="10">
    <source>
        <dbReference type="WBParaSite" id="L893_g8621.t1"/>
    </source>
</evidence>
<evidence type="ECO:0000256" key="3">
    <source>
        <dbReference type="ARBA" id="ARBA00022840"/>
    </source>
</evidence>
<evidence type="ECO:0000256" key="5">
    <source>
        <dbReference type="SAM" id="Coils"/>
    </source>
</evidence>
<feature type="compositionally biased region" description="Low complexity" evidence="6">
    <location>
        <begin position="231"/>
        <end position="244"/>
    </location>
</feature>
<keyword evidence="5" id="KW-0175">Coiled coil</keyword>
<accession>A0A1I8AT61</accession>
<feature type="compositionally biased region" description="Basic residues" evidence="6">
    <location>
        <begin position="739"/>
        <end position="762"/>
    </location>
</feature>
<dbReference type="InterPro" id="IPR014001">
    <property type="entry name" value="Helicase_ATP-bd"/>
</dbReference>
<dbReference type="CDD" id="cd18659">
    <property type="entry name" value="CD2_tandem"/>
    <property type="match status" value="1"/>
</dbReference>
<feature type="compositionally biased region" description="Polar residues" evidence="6">
    <location>
        <begin position="502"/>
        <end position="533"/>
    </location>
</feature>
<feature type="compositionally biased region" description="Acidic residues" evidence="6">
    <location>
        <begin position="766"/>
        <end position="776"/>
    </location>
</feature>
<dbReference type="PANTHER" id="PTHR45623">
    <property type="entry name" value="CHROMODOMAIN-HELICASE-DNA-BINDING PROTEIN 3-RELATED-RELATED"/>
    <property type="match status" value="1"/>
</dbReference>
<feature type="compositionally biased region" description="Low complexity" evidence="6">
    <location>
        <begin position="543"/>
        <end position="555"/>
    </location>
</feature>
<dbReference type="GO" id="GO:0016887">
    <property type="term" value="F:ATP hydrolysis activity"/>
    <property type="evidence" value="ECO:0007669"/>
    <property type="project" value="TreeGrafter"/>
</dbReference>
<sequence>MDEGDEYVPQNSMLDYSLMDTGGGPAPGYDPQAADPYGMMRGAAGAPPVAGQPPLQAMNNMMPPQMHPGHPYGQQPPPQPQPQAPPPKPKGRRGKKAQEAAAAAASAATPQAPHPYGNPYGADLYGQQQAGAPGGAPQNPMHAMAAMSQNPMMARQRYPAPHPQAMPTDPYAQQQWYAQQQQQQQQQQYPPYRPQYPQQQYPGAPQQQGYYPPQQPQRPYYPPQPQPPPQQQQYGGPRYPTPQQNPYAGAYGAAPMEQQPNASGYGYPPSKAPAGYPGDWQAQQQQQPPPPQQQPQRPQYPAALAQLQEQMYRMQQDIPQLEAQLKSMSERVAVDPRAKEYAHQLEQRIYHMRSQYQQMQQHFAQQQQQMAQPGMYAPGSQQSAQMQQAPNPQAPQVSQHQQPTSQPQIQQPQSHPPPQTPQQHTPQMTPQPSTSEPVQVMQTAPNQVQVNINQPAQTSGQTLISVYHQYNASSVPQSQQQNCSSMDSPGKDQIPPEPTPSKIETTPQSQIMTPPQYASSQQTQVAPATSSGQPPTPEYTYGQQPTQPSSSTSTPAMEQEEFCNEPSGVVESSTGDDVVVSSEDVTGIPFMSNGDDDEGPSSSYSPEQTKLDDSAQQSPESQENRDDEDDEEDGRISRRSMGPIDPDSSDIPSESVPLEEEPSAESLDSMQNDSVQPTPSEITAEEPEESSMASESMDAPPSEQTLNEDEESMSQPMPEIVVQPPPVQEEFPQPDFPPVKKRGGGGGKKKGAGFPSTKKRKKPISEDEDLFDDEDRDFVLETKRSKSKKAKKTAEVSDVPEIDVPMEYIEKRRSTRAKKTTHSYKEKNDLDQEELEELMLPSGSNERRSKSRTVDDSRASTADGGDYTPMPNDDGDSMAASEVASELLAPVPNEWIVEKILGVRIREKKPQVKEDKPEENGENNEEPIGTDKPETSAESKAENDASPDDTEASTIPTEASSSSTSTVPTPSTMEEEGEEEEFLIKFKNKSYLHCQWHTMAELETLDKRSSGKVTRFKTKQANLPFQTDEDEYFNEDYTVVERVLDQSVEEKGDVYYFVKWRSLSYEECTWEISSVVPEERVLEFQERNSKVDPAKVKEKQRPSEREWTKLHPEKTYKDGNKLREYQFIGVDWLLFCYYNRKNCILADEMGLGKTVQTITFLQGVYDYGIHGPFLVVVPLSTLHNWEREFETWTNMNAVVYHGGAKSREIIQQYELYYENQDNAKKRNVHKFDALITTFEMVVSDCEVLKRIPYRVCVIDEAHRLKNRNCKLLTGGLLSFRMEHRVLLTGTPLQNNIHELFSLLNFLEPLQFHSSEQFLEKFGDCKTEEQVQKLQEILKPMMLRRLKEDVEKSLQPKEETIIEVQLSNAQKKYYRAILERNFTHLCKGTSAPSLMNTMMELRKCCNHPFLINGAEETIMSEMRMTTNCKTEEELLHYSLVQSSGKLVLIDKLLPKLRRDGHKVLIFSQMVRVLDILEEFLSNMK</sequence>
<dbReference type="PROSITE" id="PS51192">
    <property type="entry name" value="HELICASE_ATP_BIND_1"/>
    <property type="match status" value="1"/>
</dbReference>
<dbReference type="InterPro" id="IPR027417">
    <property type="entry name" value="P-loop_NTPase"/>
</dbReference>
<dbReference type="InterPro" id="IPR023780">
    <property type="entry name" value="Chromo_domain"/>
</dbReference>
<evidence type="ECO:0000256" key="1">
    <source>
        <dbReference type="ARBA" id="ARBA00004123"/>
    </source>
</evidence>
<dbReference type="SMART" id="SM00487">
    <property type="entry name" value="DEXDc"/>
    <property type="match status" value="1"/>
</dbReference>
<dbReference type="InterPro" id="IPR000953">
    <property type="entry name" value="Chromo/chromo_shadow_dom"/>
</dbReference>
<feature type="compositionally biased region" description="Low complexity" evidence="6">
    <location>
        <begin position="99"/>
        <end position="111"/>
    </location>
</feature>
<feature type="compositionally biased region" description="Basic and acidic residues" evidence="6">
    <location>
        <begin position="904"/>
        <end position="919"/>
    </location>
</feature>
<keyword evidence="4" id="KW-0539">Nucleus</keyword>
<feature type="domain" description="Helicase ATP-binding" evidence="8">
    <location>
        <begin position="1134"/>
        <end position="1309"/>
    </location>
</feature>
<feature type="compositionally biased region" description="Low complexity" evidence="6">
    <location>
        <begin position="690"/>
        <end position="702"/>
    </location>
</feature>
<dbReference type="GO" id="GO:0042393">
    <property type="term" value="F:histone binding"/>
    <property type="evidence" value="ECO:0007669"/>
    <property type="project" value="TreeGrafter"/>
</dbReference>
<evidence type="ECO:0000313" key="9">
    <source>
        <dbReference type="Proteomes" id="UP000095287"/>
    </source>
</evidence>
<evidence type="ECO:0000256" key="4">
    <source>
        <dbReference type="ARBA" id="ARBA00023242"/>
    </source>
</evidence>
<feature type="compositionally biased region" description="Basic and acidic residues" evidence="6">
    <location>
        <begin position="929"/>
        <end position="943"/>
    </location>
</feature>
<evidence type="ECO:0000256" key="2">
    <source>
        <dbReference type="ARBA" id="ARBA00022741"/>
    </source>
</evidence>
<evidence type="ECO:0000259" key="8">
    <source>
        <dbReference type="PROSITE" id="PS51192"/>
    </source>
</evidence>
<feature type="compositionally biased region" description="Low complexity" evidence="6">
    <location>
        <begin position="421"/>
        <end position="435"/>
    </location>
</feature>
<feature type="compositionally biased region" description="Pro residues" evidence="6">
    <location>
        <begin position="213"/>
        <end position="230"/>
    </location>
</feature>
<dbReference type="Gene3D" id="3.40.50.300">
    <property type="entry name" value="P-loop containing nucleotide triphosphate hydrolases"/>
    <property type="match status" value="1"/>
</dbReference>
<evidence type="ECO:0000256" key="6">
    <source>
        <dbReference type="SAM" id="MobiDB-lite"/>
    </source>
</evidence>
<dbReference type="FunFam" id="3.40.50.10810:FF:000003">
    <property type="entry name" value="chromodomain-helicase-DNA-binding protein 8 isoform X4"/>
    <property type="match status" value="1"/>
</dbReference>
<feature type="compositionally biased region" description="Low complexity" evidence="6">
    <location>
        <begin position="715"/>
        <end position="733"/>
    </location>
</feature>
<feature type="compositionally biased region" description="Low complexity" evidence="6">
    <location>
        <begin position="360"/>
        <end position="413"/>
    </location>
</feature>
<dbReference type="Pfam" id="PF00176">
    <property type="entry name" value="SNF2-rel_dom"/>
    <property type="match status" value="1"/>
</dbReference>
<feature type="region of interest" description="Disordered" evidence="6">
    <location>
        <begin position="1"/>
        <end position="302"/>
    </location>
</feature>
<dbReference type="GO" id="GO:0005634">
    <property type="term" value="C:nucleus"/>
    <property type="evidence" value="ECO:0007669"/>
    <property type="project" value="UniProtKB-SubCell"/>
</dbReference>
<feature type="compositionally biased region" description="Polar residues" evidence="6">
    <location>
        <begin position="473"/>
        <end position="487"/>
    </location>
</feature>
<feature type="compositionally biased region" description="Low complexity" evidence="6">
    <location>
        <begin position="126"/>
        <end position="138"/>
    </location>
</feature>
<keyword evidence="9" id="KW-1185">Reference proteome</keyword>
<feature type="compositionally biased region" description="Low complexity" evidence="6">
    <location>
        <begin position="170"/>
        <end position="212"/>
    </location>
</feature>
<dbReference type="InterPro" id="IPR000330">
    <property type="entry name" value="SNF2_N"/>
</dbReference>